<organism evidence="8 9">
    <name type="scientific">Ceratodon purpureus</name>
    <name type="common">Fire moss</name>
    <name type="synonym">Dicranum purpureum</name>
    <dbReference type="NCBI Taxonomy" id="3225"/>
    <lineage>
        <taxon>Eukaryota</taxon>
        <taxon>Viridiplantae</taxon>
        <taxon>Streptophyta</taxon>
        <taxon>Embryophyta</taxon>
        <taxon>Bryophyta</taxon>
        <taxon>Bryophytina</taxon>
        <taxon>Bryopsida</taxon>
        <taxon>Dicranidae</taxon>
        <taxon>Pseudoditrichales</taxon>
        <taxon>Ditrichaceae</taxon>
        <taxon>Ceratodon</taxon>
    </lineage>
</organism>
<proteinExistence type="inferred from homology"/>
<accession>A0A8T0HGY2</accession>
<dbReference type="AlphaFoldDB" id="A0A8T0HGY2"/>
<dbReference type="InterPro" id="IPR037185">
    <property type="entry name" value="EmrE-like"/>
</dbReference>
<dbReference type="Pfam" id="PF06027">
    <property type="entry name" value="SLC35F"/>
    <property type="match status" value="1"/>
</dbReference>
<comment type="subcellular location">
    <subcellularLocation>
        <location evidence="1">Membrane</location>
        <topology evidence="1">Multi-pass membrane protein</topology>
    </subcellularLocation>
</comment>
<dbReference type="EMBL" id="CM026427">
    <property type="protein sequence ID" value="KAG0570345.1"/>
    <property type="molecule type" value="Genomic_DNA"/>
</dbReference>
<gene>
    <name evidence="8" type="ORF">KC19_6G155300</name>
</gene>
<protein>
    <recommendedName>
        <fullName evidence="10">EamA domain-containing protein</fullName>
    </recommendedName>
</protein>
<dbReference type="GO" id="GO:0022857">
    <property type="term" value="F:transmembrane transporter activity"/>
    <property type="evidence" value="ECO:0007669"/>
    <property type="project" value="InterPro"/>
</dbReference>
<dbReference type="SUPFAM" id="SSF103481">
    <property type="entry name" value="Multidrug resistance efflux transporter EmrE"/>
    <property type="match status" value="1"/>
</dbReference>
<keyword evidence="5 7" id="KW-1133">Transmembrane helix</keyword>
<keyword evidence="4 7" id="KW-0812">Transmembrane</keyword>
<evidence type="ECO:0000256" key="6">
    <source>
        <dbReference type="ARBA" id="ARBA00023136"/>
    </source>
</evidence>
<dbReference type="GO" id="GO:0016020">
    <property type="term" value="C:membrane"/>
    <property type="evidence" value="ECO:0007669"/>
    <property type="project" value="UniProtKB-SubCell"/>
</dbReference>
<sequence>MEKTWRWMLGMLYVVLVAVIWIIASFVVQSVVDAGVSPFLISYICNSLFVVYLPIVEGGNLVRRWLAGGLEGRSGAEKETVRLLEEPLGGGESSGGNPNSVVEADGGLDSNREVVNRVWSRREIAQVSLLICPFWFLAQFTFNLSLRYTSVTSNTILSSASSLFTFLFSLALLNEKFKWTKLLSVFLCMIGTIIVTLADSTGSEGVYKKAWWGDILCLFSALVYALYSTLLRKRLPDEEAGEGKASTALFFGYLGLFNAILLGPVALILHFTGLETFRRLTLSQVGLIVGKGLLDNVLSDYLWAKAVLLTTPTAATTGLTIQVPIAGVVDSLRGNIPSPLNILGAVAILLGFFGINEPATGCFGSSTEDVDDFDNVKESADVSTV</sequence>
<dbReference type="Proteomes" id="UP000822688">
    <property type="component" value="Chromosome 6"/>
</dbReference>
<keyword evidence="9" id="KW-1185">Reference proteome</keyword>
<feature type="transmembrane region" description="Helical" evidence="7">
    <location>
        <begin position="156"/>
        <end position="173"/>
    </location>
</feature>
<dbReference type="PANTHER" id="PTHR23051">
    <property type="entry name" value="SOLUTE CARRIER FAMILY 35, MEMBER F5"/>
    <property type="match status" value="1"/>
</dbReference>
<evidence type="ECO:0000256" key="2">
    <source>
        <dbReference type="ARBA" id="ARBA00007863"/>
    </source>
</evidence>
<feature type="transmembrane region" description="Helical" evidence="7">
    <location>
        <begin position="7"/>
        <end position="28"/>
    </location>
</feature>
<evidence type="ECO:0008006" key="10">
    <source>
        <dbReference type="Google" id="ProtNLM"/>
    </source>
</evidence>
<feature type="transmembrane region" description="Helical" evidence="7">
    <location>
        <begin position="210"/>
        <end position="227"/>
    </location>
</feature>
<feature type="transmembrane region" description="Helical" evidence="7">
    <location>
        <begin position="127"/>
        <end position="144"/>
    </location>
</feature>
<keyword evidence="3" id="KW-0813">Transport</keyword>
<comment type="caution">
    <text evidence="8">The sequence shown here is derived from an EMBL/GenBank/DDBJ whole genome shotgun (WGS) entry which is preliminary data.</text>
</comment>
<evidence type="ECO:0000313" key="9">
    <source>
        <dbReference type="Proteomes" id="UP000822688"/>
    </source>
</evidence>
<reference evidence="8 9" key="1">
    <citation type="submission" date="2020-06" db="EMBL/GenBank/DDBJ databases">
        <title>WGS assembly of Ceratodon purpureus strain R40.</title>
        <authorList>
            <person name="Carey S.B."/>
            <person name="Jenkins J."/>
            <person name="Shu S."/>
            <person name="Lovell J.T."/>
            <person name="Sreedasyam A."/>
            <person name="Maumus F."/>
            <person name="Tiley G.P."/>
            <person name="Fernandez-Pozo N."/>
            <person name="Barry K."/>
            <person name="Chen C."/>
            <person name="Wang M."/>
            <person name="Lipzen A."/>
            <person name="Daum C."/>
            <person name="Saski C.A."/>
            <person name="Payton A.C."/>
            <person name="Mcbreen J.C."/>
            <person name="Conrad R.E."/>
            <person name="Kollar L.M."/>
            <person name="Olsson S."/>
            <person name="Huttunen S."/>
            <person name="Landis J.B."/>
            <person name="Wickett N.J."/>
            <person name="Johnson M.G."/>
            <person name="Rensing S.A."/>
            <person name="Grimwood J."/>
            <person name="Schmutz J."/>
            <person name="Mcdaniel S.F."/>
        </authorList>
    </citation>
    <scope>NUCLEOTIDE SEQUENCE [LARGE SCALE GENOMIC DNA]</scope>
    <source>
        <strain evidence="8 9">R40</strain>
    </source>
</reference>
<name>A0A8T0HGY2_CERPU</name>
<evidence type="ECO:0000256" key="5">
    <source>
        <dbReference type="ARBA" id="ARBA00022989"/>
    </source>
</evidence>
<comment type="similarity">
    <text evidence="2">Belongs to the SLC35F solute transporter family.</text>
</comment>
<feature type="transmembrane region" description="Helical" evidence="7">
    <location>
        <begin position="248"/>
        <end position="271"/>
    </location>
</feature>
<feature type="transmembrane region" description="Helical" evidence="7">
    <location>
        <begin position="180"/>
        <end position="198"/>
    </location>
</feature>
<evidence type="ECO:0000313" key="8">
    <source>
        <dbReference type="EMBL" id="KAG0570345.1"/>
    </source>
</evidence>
<evidence type="ECO:0000256" key="4">
    <source>
        <dbReference type="ARBA" id="ARBA00022692"/>
    </source>
</evidence>
<dbReference type="PANTHER" id="PTHR23051:SF0">
    <property type="entry name" value="SOLUTE CARRIER FAMILY 35 MEMBER F5"/>
    <property type="match status" value="1"/>
</dbReference>
<dbReference type="InterPro" id="IPR009262">
    <property type="entry name" value="SLC35_F1/F2/F6"/>
</dbReference>
<evidence type="ECO:0000256" key="7">
    <source>
        <dbReference type="SAM" id="Phobius"/>
    </source>
</evidence>
<keyword evidence="6 7" id="KW-0472">Membrane</keyword>
<evidence type="ECO:0000256" key="3">
    <source>
        <dbReference type="ARBA" id="ARBA00022448"/>
    </source>
</evidence>
<feature type="transmembrane region" description="Helical" evidence="7">
    <location>
        <begin position="34"/>
        <end position="55"/>
    </location>
</feature>
<evidence type="ECO:0000256" key="1">
    <source>
        <dbReference type="ARBA" id="ARBA00004141"/>
    </source>
</evidence>